<evidence type="ECO:0000313" key="2">
    <source>
        <dbReference type="EMBL" id="MBO1074852.1"/>
    </source>
</evidence>
<accession>A0ABS3KCX7</accession>
<keyword evidence="1" id="KW-0812">Transmembrane</keyword>
<comment type="caution">
    <text evidence="2">The sequence shown here is derived from an EMBL/GenBank/DDBJ whole genome shotgun (WGS) entry which is preliminary data.</text>
</comment>
<keyword evidence="1" id="KW-0472">Membrane</keyword>
<gene>
    <name evidence="2" type="ORF">IAI60_09545</name>
</gene>
<organism evidence="2 3">
    <name type="scientific">Roseomonas marmotae</name>
    <dbReference type="NCBI Taxonomy" id="2768161"/>
    <lineage>
        <taxon>Bacteria</taxon>
        <taxon>Pseudomonadati</taxon>
        <taxon>Pseudomonadota</taxon>
        <taxon>Alphaproteobacteria</taxon>
        <taxon>Acetobacterales</taxon>
        <taxon>Roseomonadaceae</taxon>
        <taxon>Roseomonas</taxon>
    </lineage>
</organism>
<keyword evidence="1" id="KW-1133">Transmembrane helix</keyword>
<protein>
    <submittedName>
        <fullName evidence="2">Multidrug DMT transporter permease</fullName>
    </submittedName>
</protein>
<evidence type="ECO:0000313" key="3">
    <source>
        <dbReference type="Proteomes" id="UP001518990"/>
    </source>
</evidence>
<dbReference type="EMBL" id="JACTNF010000008">
    <property type="protein sequence ID" value="MBO1074852.1"/>
    <property type="molecule type" value="Genomic_DNA"/>
</dbReference>
<feature type="transmembrane region" description="Helical" evidence="1">
    <location>
        <begin position="86"/>
        <end position="107"/>
    </location>
</feature>
<feature type="transmembrane region" description="Helical" evidence="1">
    <location>
        <begin position="61"/>
        <end position="80"/>
    </location>
</feature>
<evidence type="ECO:0000256" key="1">
    <source>
        <dbReference type="SAM" id="Phobius"/>
    </source>
</evidence>
<dbReference type="Proteomes" id="UP001518990">
    <property type="component" value="Unassembled WGS sequence"/>
</dbReference>
<name>A0ABS3KCX7_9PROT</name>
<dbReference type="RefSeq" id="WP_207446678.1">
    <property type="nucleotide sequence ID" value="NZ_CP061091.1"/>
</dbReference>
<keyword evidence="3" id="KW-1185">Reference proteome</keyword>
<reference evidence="2 3" key="1">
    <citation type="submission" date="2020-09" db="EMBL/GenBank/DDBJ databases">
        <title>Roseomonas.</title>
        <authorList>
            <person name="Zhu W."/>
        </authorList>
    </citation>
    <scope>NUCLEOTIDE SEQUENCE [LARGE SCALE GENOMIC DNA]</scope>
    <source>
        <strain evidence="2 3">1311</strain>
    </source>
</reference>
<feature type="transmembrane region" description="Helical" evidence="1">
    <location>
        <begin position="35"/>
        <end position="54"/>
    </location>
</feature>
<sequence length="108" mass="11966">MDTFVPALVLLSGAAFIHSRSNVPELRPASEKADLIWSWLSRFAFMLWLGLLVWGTQMRPLKEVLLGLGLSLLFNLMLALRGPRPVWPGLSMSMGVAGVAMGIYRLLQ</sequence>
<proteinExistence type="predicted"/>